<keyword evidence="1" id="KW-0812">Transmembrane</keyword>
<organism evidence="2 3">
    <name type="scientific">Seiridium unicorne</name>
    <dbReference type="NCBI Taxonomy" id="138068"/>
    <lineage>
        <taxon>Eukaryota</taxon>
        <taxon>Fungi</taxon>
        <taxon>Dikarya</taxon>
        <taxon>Ascomycota</taxon>
        <taxon>Pezizomycotina</taxon>
        <taxon>Sordariomycetes</taxon>
        <taxon>Xylariomycetidae</taxon>
        <taxon>Amphisphaeriales</taxon>
        <taxon>Sporocadaceae</taxon>
        <taxon>Seiridium</taxon>
    </lineage>
</organism>
<comment type="caution">
    <text evidence="2">The sequence shown here is derived from an EMBL/GenBank/DDBJ whole genome shotgun (WGS) entry which is preliminary data.</text>
</comment>
<sequence length="46" mass="5490">MRMTTRCRWTQTYLRIFGSPIYTMQMRILPALMYAPPQSFSLVSLM</sequence>
<dbReference type="EMBL" id="JARVKF010000046">
    <property type="protein sequence ID" value="KAK9424150.1"/>
    <property type="molecule type" value="Genomic_DNA"/>
</dbReference>
<keyword evidence="3" id="KW-1185">Reference proteome</keyword>
<name>A0ABR2VB63_9PEZI</name>
<proteinExistence type="predicted"/>
<evidence type="ECO:0000313" key="3">
    <source>
        <dbReference type="Proteomes" id="UP001408356"/>
    </source>
</evidence>
<keyword evidence="1" id="KW-1133">Transmembrane helix</keyword>
<protein>
    <submittedName>
        <fullName evidence="2">Uncharacterized protein</fullName>
    </submittedName>
</protein>
<keyword evidence="1" id="KW-0472">Membrane</keyword>
<gene>
    <name evidence="2" type="ORF">SUNI508_03638</name>
</gene>
<reference evidence="2 3" key="1">
    <citation type="journal article" date="2024" name="J. Plant Pathol.">
        <title>Sequence and assembly of the genome of Seiridium unicorne, isolate CBS 538.82, causal agent of cypress canker disease.</title>
        <authorList>
            <person name="Scali E."/>
            <person name="Rocca G.D."/>
            <person name="Danti R."/>
            <person name="Garbelotto M."/>
            <person name="Barberini S."/>
            <person name="Baroncelli R."/>
            <person name="Emiliani G."/>
        </authorList>
    </citation>
    <scope>NUCLEOTIDE SEQUENCE [LARGE SCALE GENOMIC DNA]</scope>
    <source>
        <strain evidence="2 3">BM-138-508</strain>
    </source>
</reference>
<evidence type="ECO:0000256" key="1">
    <source>
        <dbReference type="SAM" id="Phobius"/>
    </source>
</evidence>
<accession>A0ABR2VB63</accession>
<dbReference type="Proteomes" id="UP001408356">
    <property type="component" value="Unassembled WGS sequence"/>
</dbReference>
<evidence type="ECO:0000313" key="2">
    <source>
        <dbReference type="EMBL" id="KAK9424150.1"/>
    </source>
</evidence>
<feature type="transmembrane region" description="Helical" evidence="1">
    <location>
        <begin position="12"/>
        <end position="35"/>
    </location>
</feature>